<dbReference type="GO" id="GO:0006310">
    <property type="term" value="P:DNA recombination"/>
    <property type="evidence" value="ECO:0007669"/>
    <property type="project" value="UniProtKB-KW"/>
</dbReference>
<dbReference type="AlphaFoldDB" id="A0AA90QUP0"/>
<organism evidence="3 4">
    <name type="scientific">Bacillus salipaludis</name>
    <dbReference type="NCBI Taxonomy" id="2547811"/>
    <lineage>
        <taxon>Bacteria</taxon>
        <taxon>Bacillati</taxon>
        <taxon>Bacillota</taxon>
        <taxon>Bacilli</taxon>
        <taxon>Bacillales</taxon>
        <taxon>Bacillaceae</taxon>
        <taxon>Bacillus</taxon>
    </lineage>
</organism>
<reference evidence="3" key="1">
    <citation type="submission" date="2023-08" db="EMBL/GenBank/DDBJ databases">
        <title>Nitrogen cycling bacteria in agricultural field soils.</title>
        <authorList>
            <person name="Jang J."/>
        </authorList>
    </citation>
    <scope>NUCLEOTIDE SEQUENCE</scope>
    <source>
        <strain evidence="3">PS3-36</strain>
    </source>
</reference>
<evidence type="ECO:0000313" key="4">
    <source>
        <dbReference type="Proteomes" id="UP001178888"/>
    </source>
</evidence>
<proteinExistence type="predicted"/>
<keyword evidence="1" id="KW-0233">DNA recombination</keyword>
<dbReference type="Gene3D" id="1.10.443.10">
    <property type="entry name" value="Intergrase catalytic core"/>
    <property type="match status" value="1"/>
</dbReference>
<dbReference type="EMBL" id="JAVGVR010000001">
    <property type="protein sequence ID" value="MDQ6596649.1"/>
    <property type="molecule type" value="Genomic_DNA"/>
</dbReference>
<evidence type="ECO:0000313" key="3">
    <source>
        <dbReference type="EMBL" id="MDQ6596649.1"/>
    </source>
</evidence>
<evidence type="ECO:0000256" key="1">
    <source>
        <dbReference type="ARBA" id="ARBA00023172"/>
    </source>
</evidence>
<comment type="caution">
    <text evidence="3">The sequence shown here is derived from an EMBL/GenBank/DDBJ whole genome shotgun (WGS) entry which is preliminary data.</text>
</comment>
<name>A0AA90QUP0_9BACI</name>
<dbReference type="InterPro" id="IPR013762">
    <property type="entry name" value="Integrase-like_cat_sf"/>
</dbReference>
<accession>A0AA90QUP0</accession>
<dbReference type="GO" id="GO:0003677">
    <property type="term" value="F:DNA binding"/>
    <property type="evidence" value="ECO:0007669"/>
    <property type="project" value="InterPro"/>
</dbReference>
<protein>
    <submittedName>
        <fullName evidence="3">Tyrosine-type recombinase/integrase</fullName>
    </submittedName>
</protein>
<sequence>MISRTMDNPRPIPPIRFLGTGIRVNELSNLRIKDIDFTSKEISVVRKGNKKDTVSVTPSSLEDL</sequence>
<keyword evidence="4" id="KW-1185">Reference proteome</keyword>
<feature type="domain" description="Tyr recombinase" evidence="2">
    <location>
        <begin position="18"/>
        <end position="57"/>
    </location>
</feature>
<evidence type="ECO:0000259" key="2">
    <source>
        <dbReference type="Pfam" id="PF00589"/>
    </source>
</evidence>
<dbReference type="RefSeq" id="WP_308913108.1">
    <property type="nucleotide sequence ID" value="NZ_JAVGVR010000001.1"/>
</dbReference>
<dbReference type="SUPFAM" id="SSF56349">
    <property type="entry name" value="DNA breaking-rejoining enzymes"/>
    <property type="match status" value="1"/>
</dbReference>
<dbReference type="InterPro" id="IPR002104">
    <property type="entry name" value="Integrase_catalytic"/>
</dbReference>
<dbReference type="Proteomes" id="UP001178888">
    <property type="component" value="Unassembled WGS sequence"/>
</dbReference>
<dbReference type="InterPro" id="IPR011010">
    <property type="entry name" value="DNA_brk_join_enz"/>
</dbReference>
<dbReference type="Pfam" id="PF00589">
    <property type="entry name" value="Phage_integrase"/>
    <property type="match status" value="1"/>
</dbReference>
<gene>
    <name evidence="3" type="ORF">RCG21_09850</name>
</gene>
<dbReference type="GO" id="GO:0015074">
    <property type="term" value="P:DNA integration"/>
    <property type="evidence" value="ECO:0007669"/>
    <property type="project" value="InterPro"/>
</dbReference>